<sequence>SEVRSRGGDGLHLHNTVALGVPSDREATSLRGGRAASSSRLRLHAEPQSSLAFSLWPAVRRSQTDSESQTPRLLSDITSLLCLLLSDAQISLRLILQTPPRPVTEPPPQRRASAANGPR</sequence>
<reference evidence="2 3" key="1">
    <citation type="submission" date="2024-01" db="EMBL/GenBank/DDBJ databases">
        <authorList>
            <person name="Alioto T."/>
            <person name="Alioto T."/>
            <person name="Gomez Garrido J."/>
        </authorList>
    </citation>
    <scope>NUCLEOTIDE SEQUENCE [LARGE SCALE GENOMIC DNA]</scope>
</reference>
<evidence type="ECO:0000313" key="3">
    <source>
        <dbReference type="Proteomes" id="UP001314229"/>
    </source>
</evidence>
<dbReference type="AlphaFoldDB" id="A0AAV1Q049"/>
<accession>A0AAV1Q049</accession>
<evidence type="ECO:0000256" key="1">
    <source>
        <dbReference type="SAM" id="MobiDB-lite"/>
    </source>
</evidence>
<name>A0AAV1Q049_SCOSC</name>
<dbReference type="Proteomes" id="UP001314229">
    <property type="component" value="Unassembled WGS sequence"/>
</dbReference>
<organism evidence="2 3">
    <name type="scientific">Scomber scombrus</name>
    <name type="common">Atlantic mackerel</name>
    <name type="synonym">Scomber vernalis</name>
    <dbReference type="NCBI Taxonomy" id="13677"/>
    <lineage>
        <taxon>Eukaryota</taxon>
        <taxon>Metazoa</taxon>
        <taxon>Chordata</taxon>
        <taxon>Craniata</taxon>
        <taxon>Vertebrata</taxon>
        <taxon>Euteleostomi</taxon>
        <taxon>Actinopterygii</taxon>
        <taxon>Neopterygii</taxon>
        <taxon>Teleostei</taxon>
        <taxon>Neoteleostei</taxon>
        <taxon>Acanthomorphata</taxon>
        <taxon>Pelagiaria</taxon>
        <taxon>Scombriformes</taxon>
        <taxon>Scombridae</taxon>
        <taxon>Scomber</taxon>
    </lineage>
</organism>
<evidence type="ECO:0000313" key="2">
    <source>
        <dbReference type="EMBL" id="CAK6977742.1"/>
    </source>
</evidence>
<dbReference type="EMBL" id="CAWUFR010000428">
    <property type="protein sequence ID" value="CAK6977742.1"/>
    <property type="molecule type" value="Genomic_DNA"/>
</dbReference>
<gene>
    <name evidence="2" type="ORF">FSCOSCO3_A012724</name>
</gene>
<feature type="compositionally biased region" description="Low complexity" evidence="1">
    <location>
        <begin position="29"/>
        <end position="40"/>
    </location>
</feature>
<comment type="caution">
    <text evidence="2">The sequence shown here is derived from an EMBL/GenBank/DDBJ whole genome shotgun (WGS) entry which is preliminary data.</text>
</comment>
<feature type="compositionally biased region" description="Basic and acidic residues" evidence="1">
    <location>
        <begin position="1"/>
        <end position="12"/>
    </location>
</feature>
<keyword evidence="3" id="KW-1185">Reference proteome</keyword>
<feature type="compositionally biased region" description="Pro residues" evidence="1">
    <location>
        <begin position="99"/>
        <end position="109"/>
    </location>
</feature>
<proteinExistence type="predicted"/>
<protein>
    <submittedName>
        <fullName evidence="2">Cell wall protein DAN4-like</fullName>
    </submittedName>
</protein>
<feature type="non-terminal residue" evidence="2">
    <location>
        <position position="1"/>
    </location>
</feature>
<feature type="region of interest" description="Disordered" evidence="1">
    <location>
        <begin position="98"/>
        <end position="119"/>
    </location>
</feature>
<feature type="region of interest" description="Disordered" evidence="1">
    <location>
        <begin position="1"/>
        <end position="43"/>
    </location>
</feature>